<dbReference type="AlphaFoldDB" id="D2QDN8"/>
<dbReference type="SUPFAM" id="SSF55729">
    <property type="entry name" value="Acyl-CoA N-acyltransferases (Nat)"/>
    <property type="match status" value="1"/>
</dbReference>
<evidence type="ECO:0000313" key="2">
    <source>
        <dbReference type="EMBL" id="ADB38168.1"/>
    </source>
</evidence>
<dbReference type="Gene3D" id="3.40.630.30">
    <property type="match status" value="1"/>
</dbReference>
<sequence length="151" mass="16925">MKLLPVGPTLQENQPFSEHPDCKEGLLMTIDYFNRIGYAPPWIGYFAQLDNELVGSAGFKGAPKEGKVEIAYGAFPTYQHRGVGSQICSQLVQLALQTDPTVRITARTFEPDNYSARILRKNHFSCTGPVRDEEDGMVWEWEYQSPVPGSN</sequence>
<accession>D2QDN8</accession>
<dbReference type="Proteomes" id="UP000002028">
    <property type="component" value="Chromosome"/>
</dbReference>
<dbReference type="InterPro" id="IPR016181">
    <property type="entry name" value="Acyl_CoA_acyltransferase"/>
</dbReference>
<dbReference type="InterPro" id="IPR000182">
    <property type="entry name" value="GNAT_dom"/>
</dbReference>
<dbReference type="EMBL" id="CP001769">
    <property type="protein sequence ID" value="ADB38168.1"/>
    <property type="molecule type" value="Genomic_DNA"/>
</dbReference>
<evidence type="ECO:0000259" key="1">
    <source>
        <dbReference type="Pfam" id="PF13302"/>
    </source>
</evidence>
<evidence type="ECO:0000313" key="3">
    <source>
        <dbReference type="Proteomes" id="UP000002028"/>
    </source>
</evidence>
<dbReference type="STRING" id="504472.Slin_2140"/>
<dbReference type="Pfam" id="PF13302">
    <property type="entry name" value="Acetyltransf_3"/>
    <property type="match status" value="1"/>
</dbReference>
<dbReference type="CDD" id="cd04301">
    <property type="entry name" value="NAT_SF"/>
    <property type="match status" value="1"/>
</dbReference>
<reference evidence="2 3" key="1">
    <citation type="journal article" date="2010" name="Stand. Genomic Sci.">
        <title>Complete genome sequence of Spirosoma linguale type strain (1).</title>
        <authorList>
            <person name="Lail K."/>
            <person name="Sikorski J."/>
            <person name="Saunders E."/>
            <person name="Lapidus A."/>
            <person name="Glavina Del Rio T."/>
            <person name="Copeland A."/>
            <person name="Tice H."/>
            <person name="Cheng J.-F."/>
            <person name="Lucas S."/>
            <person name="Nolan M."/>
            <person name="Bruce D."/>
            <person name="Goodwin L."/>
            <person name="Pitluck S."/>
            <person name="Ivanova N."/>
            <person name="Mavromatis K."/>
            <person name="Ovchinnikova G."/>
            <person name="Pati A."/>
            <person name="Chen A."/>
            <person name="Palaniappan K."/>
            <person name="Land M."/>
            <person name="Hauser L."/>
            <person name="Chang Y.-J."/>
            <person name="Jeffries C.D."/>
            <person name="Chain P."/>
            <person name="Brettin T."/>
            <person name="Detter J.C."/>
            <person name="Schuetze A."/>
            <person name="Rohde M."/>
            <person name="Tindall B.J."/>
            <person name="Goeker M."/>
            <person name="Bristow J."/>
            <person name="Eisen J.A."/>
            <person name="Markowitz V."/>
            <person name="Hugenholtz P."/>
            <person name="Kyrpides N.C."/>
            <person name="Klenk H.-P."/>
            <person name="Chen F."/>
        </authorList>
    </citation>
    <scope>NUCLEOTIDE SEQUENCE [LARGE SCALE GENOMIC DNA]</scope>
    <source>
        <strain evidence="3">ATCC 33905 / DSM 74 / LMG 10896 / Claus 1</strain>
    </source>
</reference>
<dbReference type="RefSeq" id="WP_012926714.1">
    <property type="nucleotide sequence ID" value="NC_013730.1"/>
</dbReference>
<name>D2QDN8_SPILD</name>
<feature type="domain" description="N-acetyltransferase" evidence="1">
    <location>
        <begin position="49"/>
        <end position="124"/>
    </location>
</feature>
<dbReference type="KEGG" id="sli:Slin_2140"/>
<dbReference type="HOGENOM" id="CLU_1730249_0_0_10"/>
<protein>
    <submittedName>
        <fullName evidence="2">GCN5-related N-acetyltransferase</fullName>
    </submittedName>
</protein>
<proteinExistence type="predicted"/>
<gene>
    <name evidence="2" type="ordered locus">Slin_2140</name>
</gene>
<dbReference type="GO" id="GO:0016747">
    <property type="term" value="F:acyltransferase activity, transferring groups other than amino-acyl groups"/>
    <property type="evidence" value="ECO:0007669"/>
    <property type="project" value="InterPro"/>
</dbReference>
<organism evidence="2 3">
    <name type="scientific">Spirosoma linguale (strain ATCC 33905 / DSM 74 / LMG 10896 / Claus 1)</name>
    <dbReference type="NCBI Taxonomy" id="504472"/>
    <lineage>
        <taxon>Bacteria</taxon>
        <taxon>Pseudomonadati</taxon>
        <taxon>Bacteroidota</taxon>
        <taxon>Cytophagia</taxon>
        <taxon>Cytophagales</taxon>
        <taxon>Cytophagaceae</taxon>
        <taxon>Spirosoma</taxon>
    </lineage>
</organism>
<dbReference type="eggNOG" id="COG1670">
    <property type="taxonomic scope" value="Bacteria"/>
</dbReference>
<keyword evidence="3" id="KW-1185">Reference proteome</keyword>